<evidence type="ECO:0000313" key="2">
    <source>
        <dbReference type="Proteomes" id="UP001290462"/>
    </source>
</evidence>
<organism evidence="1 2">
    <name type="scientific">Carnobacterium maltaromaticum</name>
    <name type="common">Carnobacterium piscicola</name>
    <dbReference type="NCBI Taxonomy" id="2751"/>
    <lineage>
        <taxon>Bacteria</taxon>
        <taxon>Bacillati</taxon>
        <taxon>Bacillota</taxon>
        <taxon>Bacilli</taxon>
        <taxon>Lactobacillales</taxon>
        <taxon>Carnobacteriaceae</taxon>
        <taxon>Carnobacterium</taxon>
    </lineage>
</organism>
<dbReference type="AlphaFoldDB" id="A0AAW9JUT6"/>
<evidence type="ECO:0000313" key="1">
    <source>
        <dbReference type="EMBL" id="MDZ5759368.1"/>
    </source>
</evidence>
<comment type="caution">
    <text evidence="1">The sequence shown here is derived from an EMBL/GenBank/DDBJ whole genome shotgun (WGS) entry which is preliminary data.</text>
</comment>
<dbReference type="Proteomes" id="UP001290462">
    <property type="component" value="Unassembled WGS sequence"/>
</dbReference>
<reference evidence="1" key="1">
    <citation type="submission" date="2023-08" db="EMBL/GenBank/DDBJ databases">
        <title>Genomic characterization of piscicolin 126 produced by Carnobacterium maltaromaticum CM22 strain isolated from salmon (Salmo salar).</title>
        <authorList>
            <person name="Gonzalez-Gragera E."/>
            <person name="Garcia-Lopez J.D."/>
            <person name="Teso-Perez C."/>
            <person name="Gimenez-Hernandez I."/>
            <person name="Peralta-Sanchez J.M."/>
            <person name="Valdivia E."/>
            <person name="Montalban-Lopez M."/>
            <person name="Martin-Platero A.M."/>
            <person name="Banos A."/>
            <person name="Martinez-Bueno M."/>
        </authorList>
    </citation>
    <scope>NUCLEOTIDE SEQUENCE</scope>
    <source>
        <strain evidence="1">CM22</strain>
    </source>
</reference>
<sequence length="69" mass="7972">MRLTKFIIKMGPVYLIEILSGGLYTTVRKHQAQQFNSYKEAAKASKVAHGRVVKIQVDDRGRMKKHERD</sequence>
<protein>
    <recommendedName>
        <fullName evidence="3">DUF2188 domain-containing protein</fullName>
    </recommendedName>
</protein>
<dbReference type="EMBL" id="JAVBVO010000003">
    <property type="protein sequence ID" value="MDZ5759368.1"/>
    <property type="molecule type" value="Genomic_DNA"/>
</dbReference>
<name>A0AAW9JUT6_CARML</name>
<proteinExistence type="predicted"/>
<accession>A0AAW9JUT6</accession>
<dbReference type="RefSeq" id="WP_322809207.1">
    <property type="nucleotide sequence ID" value="NZ_JAVBVO010000003.1"/>
</dbReference>
<gene>
    <name evidence="1" type="ORF">RAK27_11905</name>
</gene>
<evidence type="ECO:0008006" key="3">
    <source>
        <dbReference type="Google" id="ProtNLM"/>
    </source>
</evidence>